<gene>
    <name evidence="2" type="ORF">AVDCRST_MAG43-163</name>
</gene>
<sequence>MTIVVDAGAVRQPGLARLSHRTNPSIHSTPRSSPRQALSPPAMPYSET</sequence>
<organism evidence="2">
    <name type="scientific">uncultured Thermomicrobiales bacterium</name>
    <dbReference type="NCBI Taxonomy" id="1645740"/>
    <lineage>
        <taxon>Bacteria</taxon>
        <taxon>Pseudomonadati</taxon>
        <taxon>Thermomicrobiota</taxon>
        <taxon>Thermomicrobia</taxon>
        <taxon>Thermomicrobiales</taxon>
        <taxon>environmental samples</taxon>
    </lineage>
</organism>
<dbReference type="EMBL" id="CADCWI010000010">
    <property type="protein sequence ID" value="CAA9541210.1"/>
    <property type="molecule type" value="Genomic_DNA"/>
</dbReference>
<feature type="region of interest" description="Disordered" evidence="1">
    <location>
        <begin position="13"/>
        <end position="48"/>
    </location>
</feature>
<protein>
    <submittedName>
        <fullName evidence="2">Uncharacterized protein</fullName>
    </submittedName>
</protein>
<reference evidence="2" key="1">
    <citation type="submission" date="2020-02" db="EMBL/GenBank/DDBJ databases">
        <authorList>
            <person name="Meier V. D."/>
        </authorList>
    </citation>
    <scope>NUCLEOTIDE SEQUENCE</scope>
    <source>
        <strain evidence="2">AVDCRST_MAG43</strain>
    </source>
</reference>
<evidence type="ECO:0000256" key="1">
    <source>
        <dbReference type="SAM" id="MobiDB-lite"/>
    </source>
</evidence>
<proteinExistence type="predicted"/>
<accession>A0A6J4U5U3</accession>
<feature type="compositionally biased region" description="Polar residues" evidence="1">
    <location>
        <begin position="21"/>
        <end position="36"/>
    </location>
</feature>
<dbReference type="AlphaFoldDB" id="A0A6J4U5U3"/>
<evidence type="ECO:0000313" key="2">
    <source>
        <dbReference type="EMBL" id="CAA9541210.1"/>
    </source>
</evidence>
<name>A0A6J4U5U3_9BACT</name>